<keyword evidence="16" id="KW-1185">Reference proteome</keyword>
<dbReference type="InterPro" id="IPR003439">
    <property type="entry name" value="ABC_transporter-like_ATP-bd"/>
</dbReference>
<accession>A0ABT2QR87</accession>
<evidence type="ECO:0000256" key="3">
    <source>
        <dbReference type="ARBA" id="ARBA00022741"/>
    </source>
</evidence>
<dbReference type="InterPro" id="IPR003593">
    <property type="entry name" value="AAA+_ATPase"/>
</dbReference>
<feature type="transmembrane region" description="Helical" evidence="11">
    <location>
        <begin position="189"/>
        <end position="209"/>
    </location>
</feature>
<keyword evidence="6" id="KW-0653">Protein transport</keyword>
<protein>
    <submittedName>
        <fullName evidence="15">Cysteine peptidase family C39 domain-containing protein</fullName>
    </submittedName>
</protein>
<evidence type="ECO:0000256" key="2">
    <source>
        <dbReference type="ARBA" id="ARBA00022692"/>
    </source>
</evidence>
<keyword evidence="5" id="KW-0067">ATP-binding</keyword>
<dbReference type="PROSITE" id="PS50990">
    <property type="entry name" value="PEPTIDASE_C39"/>
    <property type="match status" value="1"/>
</dbReference>
<reference evidence="15 16" key="1">
    <citation type="journal article" date="2023" name="Int. J. Syst. Evol. Microbiol.">
        <title>Streptococcus sciuri sp. nov., Staphylococcus marylandisciuri sp. nov. and Staphylococcus americanisciuri sp. nov., isolated from faeces of eastern grey squirrel (Sciurus carolinensis).</title>
        <authorList>
            <person name="Volokhov D.V."/>
            <person name="Zagorodnyaya T.A."/>
            <person name="Furtak V.A."/>
            <person name="Nattanmai G."/>
            <person name="Randall L."/>
            <person name="Jose S."/>
            <person name="Gao Y."/>
            <person name="Eisenberg T."/>
            <person name="Delmonte P."/>
            <person name="Blom J."/>
            <person name="Mitchell K.K."/>
        </authorList>
    </citation>
    <scope>NUCLEOTIDE SEQUENCE [LARGE SCALE GENOMIC DNA]</scope>
    <source>
        <strain evidence="15 16">SQ8-PEA</strain>
    </source>
</reference>
<dbReference type="PANTHER" id="PTHR24221:SF654">
    <property type="entry name" value="ATP-BINDING CASSETTE SUB-FAMILY B MEMBER 6"/>
    <property type="match status" value="1"/>
</dbReference>
<feature type="transmembrane region" description="Helical" evidence="11">
    <location>
        <begin position="158"/>
        <end position="183"/>
    </location>
</feature>
<evidence type="ECO:0000256" key="1">
    <source>
        <dbReference type="ARBA" id="ARBA00004651"/>
    </source>
</evidence>
<feature type="transmembrane region" description="Helical" evidence="11">
    <location>
        <begin position="263"/>
        <end position="283"/>
    </location>
</feature>
<dbReference type="InterPro" id="IPR017871">
    <property type="entry name" value="ABC_transporter-like_CS"/>
</dbReference>
<evidence type="ECO:0000313" key="15">
    <source>
        <dbReference type="EMBL" id="MCU5746468.1"/>
    </source>
</evidence>
<gene>
    <name evidence="15" type="ORF">N9R04_07015</name>
</gene>
<name>A0ABT2QR87_9STAP</name>
<keyword evidence="4" id="KW-0788">Thiol protease</keyword>
<dbReference type="InterPro" id="IPR011527">
    <property type="entry name" value="ABC1_TM_dom"/>
</dbReference>
<keyword evidence="7 11" id="KW-1133">Transmembrane helix</keyword>
<evidence type="ECO:0000256" key="10">
    <source>
        <dbReference type="ARBA" id="ARBA00043264"/>
    </source>
</evidence>
<dbReference type="PROSITE" id="PS50893">
    <property type="entry name" value="ABC_TRANSPORTER_2"/>
    <property type="match status" value="1"/>
</dbReference>
<dbReference type="CDD" id="cd02425">
    <property type="entry name" value="Peptidase_C39F"/>
    <property type="match status" value="1"/>
</dbReference>
<dbReference type="EMBL" id="JAOPKZ010000011">
    <property type="protein sequence ID" value="MCU5746468.1"/>
    <property type="molecule type" value="Genomic_DNA"/>
</dbReference>
<evidence type="ECO:0000256" key="9">
    <source>
        <dbReference type="ARBA" id="ARBA00025074"/>
    </source>
</evidence>
<keyword evidence="3" id="KW-0547">Nucleotide-binding</keyword>
<dbReference type="RefSeq" id="WP_262856063.1">
    <property type="nucleotide sequence ID" value="NZ_JAOPKZ010000011.1"/>
</dbReference>
<dbReference type="SUPFAM" id="SSF52540">
    <property type="entry name" value="P-loop containing nucleoside triphosphate hydrolases"/>
    <property type="match status" value="1"/>
</dbReference>
<keyword evidence="6" id="KW-0813">Transport</keyword>
<keyword evidence="10" id="KW-0080">Bacteriocin transport</keyword>
<feature type="domain" description="ABC transmembrane type-1" evidence="13">
    <location>
        <begin position="159"/>
        <end position="434"/>
    </location>
</feature>
<dbReference type="SMART" id="SM00382">
    <property type="entry name" value="AAA"/>
    <property type="match status" value="1"/>
</dbReference>
<keyword evidence="8 11" id="KW-0472">Membrane</keyword>
<dbReference type="SUPFAM" id="SSF90123">
    <property type="entry name" value="ABC transporter transmembrane region"/>
    <property type="match status" value="1"/>
</dbReference>
<dbReference type="PROSITE" id="PS00211">
    <property type="entry name" value="ABC_TRANSPORTER_1"/>
    <property type="match status" value="1"/>
</dbReference>
<keyword evidence="2 11" id="KW-0812">Transmembrane</keyword>
<feature type="domain" description="ABC transporter" evidence="12">
    <location>
        <begin position="464"/>
        <end position="689"/>
    </location>
</feature>
<keyword evidence="4" id="KW-0645">Protease</keyword>
<evidence type="ECO:0000256" key="5">
    <source>
        <dbReference type="ARBA" id="ARBA00022840"/>
    </source>
</evidence>
<dbReference type="InterPro" id="IPR039421">
    <property type="entry name" value="Type_1_exporter"/>
</dbReference>
<dbReference type="Pfam" id="PF03412">
    <property type="entry name" value="Peptidase_C39"/>
    <property type="match status" value="1"/>
</dbReference>
<dbReference type="InterPro" id="IPR036640">
    <property type="entry name" value="ABC1_TM_sf"/>
</dbReference>
<dbReference type="InterPro" id="IPR005074">
    <property type="entry name" value="Peptidase_C39"/>
</dbReference>
<evidence type="ECO:0000313" key="16">
    <source>
        <dbReference type="Proteomes" id="UP001209553"/>
    </source>
</evidence>
<dbReference type="Gene3D" id="3.40.50.300">
    <property type="entry name" value="P-loop containing nucleotide triphosphate hydrolases"/>
    <property type="match status" value="1"/>
</dbReference>
<proteinExistence type="predicted"/>
<dbReference type="Proteomes" id="UP001209553">
    <property type="component" value="Unassembled WGS sequence"/>
</dbReference>
<evidence type="ECO:0000256" key="4">
    <source>
        <dbReference type="ARBA" id="ARBA00022807"/>
    </source>
</evidence>
<feature type="domain" description="Peptidase C39" evidence="14">
    <location>
        <begin position="6"/>
        <end position="130"/>
    </location>
</feature>
<dbReference type="Gene3D" id="1.20.1560.10">
    <property type="entry name" value="ABC transporter type 1, transmembrane domain"/>
    <property type="match status" value="1"/>
</dbReference>
<dbReference type="Pfam" id="PF00664">
    <property type="entry name" value="ABC_membrane"/>
    <property type="match status" value="1"/>
</dbReference>
<dbReference type="InterPro" id="IPR027417">
    <property type="entry name" value="P-loop_NTPase"/>
</dbReference>
<evidence type="ECO:0000256" key="11">
    <source>
        <dbReference type="SAM" id="Phobius"/>
    </source>
</evidence>
<evidence type="ECO:0000256" key="7">
    <source>
        <dbReference type="ARBA" id="ARBA00022989"/>
    </source>
</evidence>
<evidence type="ECO:0000259" key="13">
    <source>
        <dbReference type="PROSITE" id="PS50929"/>
    </source>
</evidence>
<dbReference type="Gene3D" id="3.90.70.10">
    <property type="entry name" value="Cysteine proteinases"/>
    <property type="match status" value="1"/>
</dbReference>
<evidence type="ECO:0000256" key="6">
    <source>
        <dbReference type="ARBA" id="ARBA00022927"/>
    </source>
</evidence>
<dbReference type="CDD" id="cd03228">
    <property type="entry name" value="ABCC_MRP_Like"/>
    <property type="match status" value="1"/>
</dbReference>
<organism evidence="15 16">
    <name type="scientific">Staphylococcus marylandisciuri</name>
    <dbReference type="NCBI Taxonomy" id="2981529"/>
    <lineage>
        <taxon>Bacteria</taxon>
        <taxon>Bacillati</taxon>
        <taxon>Bacillota</taxon>
        <taxon>Bacilli</taxon>
        <taxon>Bacillales</taxon>
        <taxon>Staphylococcaceae</taxon>
        <taxon>Staphylococcus</taxon>
    </lineage>
</organism>
<feature type="transmembrane region" description="Helical" evidence="11">
    <location>
        <begin position="381"/>
        <end position="398"/>
    </location>
</feature>
<evidence type="ECO:0000256" key="8">
    <source>
        <dbReference type="ARBA" id="ARBA00023136"/>
    </source>
</evidence>
<dbReference type="Pfam" id="PF00005">
    <property type="entry name" value="ABC_tran"/>
    <property type="match status" value="1"/>
</dbReference>
<evidence type="ECO:0000259" key="12">
    <source>
        <dbReference type="PROSITE" id="PS50893"/>
    </source>
</evidence>
<comment type="subcellular location">
    <subcellularLocation>
        <location evidence="1">Cell membrane</location>
        <topology evidence="1">Multi-pass membrane protein</topology>
    </subcellularLocation>
</comment>
<feature type="transmembrane region" description="Helical" evidence="11">
    <location>
        <begin position="289"/>
        <end position="311"/>
    </location>
</feature>
<comment type="caution">
    <text evidence="15">The sequence shown here is derived from an EMBL/GenBank/DDBJ whole genome shotgun (WGS) entry which is preliminary data.</text>
</comment>
<dbReference type="PANTHER" id="PTHR24221">
    <property type="entry name" value="ATP-BINDING CASSETTE SUB-FAMILY B"/>
    <property type="match status" value="1"/>
</dbReference>
<evidence type="ECO:0000259" key="14">
    <source>
        <dbReference type="PROSITE" id="PS50990"/>
    </source>
</evidence>
<comment type="function">
    <text evidence="9">May be involved in multidrug export. Transmembrane domains (TMD) form a pore in the cell membrane and the ATP-binding domain (NBD) is responsible for energy generation.</text>
</comment>
<dbReference type="InterPro" id="IPR033839">
    <property type="entry name" value="Lacticin_481_peptidase"/>
</dbReference>
<keyword evidence="4" id="KW-0378">Hydrolase</keyword>
<sequence>MKIALQNNDQDCLLACYSMILSYFGKNVSISRLYKREMIPPDGLSISYLKDLNIKYKLDMKVYRIKDKEKTFQVMSKIKKPIIVHWDLNHFVVVMNVKKNYVEIVNPEIGKVNVSKEVFLEHFSNVLLMFNPQRGFIKGKEDLEFFGYLKTVLINKNIILFSASVILAQIVVLIFSIVIRNIINQKYTYLISLSMIVIIIIIQMFSFIFKQEAQIKENKIYEKTISYNMFNALFNKPLLYFRNSTIDTVMEKINLKTIIKDTILLKILPSFLSFSTVSVLYLYMLTVSLLLSLLLLGMFIIYSLISIFIYIKKNQLNIEYGERIIQFSSLAQESLSQIDQIKAQAQESSTINTWKDNNWKIVNAYNSILKIEGISYTFNQIFNYSSVILLMIIGIHLTKYGNITIADLILFQSGISIFNSSVSQLQDVMFEFSKIKVTGEKINDLFIESNTQRIVSEQESDKAVSLKNVKFGYVENKPIFENITFQIKKGERVAIVGNSGSGKSTMLNILLSLYTYTGEIVYGYKDFRKVTGVVLQNMTLTKESIYNNLVDGGKADNIHRLNQILCDVNIINLINSLPNKIYSCVLQNGKNLSVGQIQRLLIAKSLFNKKLIFWDEALSNLDPNNRINIYRNVLKNDQYNDKTIILISHHLDVLSYVDKVIFIENGNAFFGTHDELIKSNKGYRIFLDLANTNN</sequence>
<dbReference type="PROSITE" id="PS50929">
    <property type="entry name" value="ABC_TM1F"/>
    <property type="match status" value="1"/>
</dbReference>